<dbReference type="Proteomes" id="UP001234202">
    <property type="component" value="Unassembled WGS sequence"/>
</dbReference>
<gene>
    <name evidence="1" type="ORF">QFC24_003388</name>
</gene>
<dbReference type="EMBL" id="JASBWV010000010">
    <property type="protein sequence ID" value="KAJ9124595.1"/>
    <property type="molecule type" value="Genomic_DNA"/>
</dbReference>
<evidence type="ECO:0000313" key="1">
    <source>
        <dbReference type="EMBL" id="KAJ9124595.1"/>
    </source>
</evidence>
<name>A0ACC2XLV9_9TREE</name>
<keyword evidence="2" id="KW-1185">Reference proteome</keyword>
<protein>
    <submittedName>
        <fullName evidence="1">Uncharacterized protein</fullName>
    </submittedName>
</protein>
<sequence>MLALYEGQFGEQTQVWRLNEVYVRSKIPGMAGAGARRRAAAAAAPIDTDADTEVEKDWFLQMESDERSSSASPLNAGFAPNSSTFDKLVPLLAAKRSSPLSHLSPQAIAAAHNSGAMSTSAITASASTSTSTESITSAVVRMLESDDHATRDDYLVAMLGGLEGQEVVHEAEVHELIRRRQGEMDSDEEEPHSSAMNGSSGTAKGKRRAHSRDMKPGDDLELMLVGTVRPFLTVKCDCSLTCDE</sequence>
<proteinExistence type="predicted"/>
<accession>A0ACC2XLV9</accession>
<reference evidence="1" key="1">
    <citation type="submission" date="2023-04" db="EMBL/GenBank/DDBJ databases">
        <title>Draft Genome sequencing of Naganishia species isolated from polar environments using Oxford Nanopore Technology.</title>
        <authorList>
            <person name="Leo P."/>
            <person name="Venkateswaran K."/>
        </authorList>
    </citation>
    <scope>NUCLEOTIDE SEQUENCE</scope>
    <source>
        <strain evidence="1">DBVPG 5303</strain>
    </source>
</reference>
<organism evidence="1 2">
    <name type="scientific">Naganishia onofrii</name>
    <dbReference type="NCBI Taxonomy" id="1851511"/>
    <lineage>
        <taxon>Eukaryota</taxon>
        <taxon>Fungi</taxon>
        <taxon>Dikarya</taxon>
        <taxon>Basidiomycota</taxon>
        <taxon>Agaricomycotina</taxon>
        <taxon>Tremellomycetes</taxon>
        <taxon>Filobasidiales</taxon>
        <taxon>Filobasidiaceae</taxon>
        <taxon>Naganishia</taxon>
    </lineage>
</organism>
<evidence type="ECO:0000313" key="2">
    <source>
        <dbReference type="Proteomes" id="UP001234202"/>
    </source>
</evidence>
<comment type="caution">
    <text evidence="1">The sequence shown here is derived from an EMBL/GenBank/DDBJ whole genome shotgun (WGS) entry which is preliminary data.</text>
</comment>